<dbReference type="AlphaFoldDB" id="A0A7X1E4F9"/>
<dbReference type="Pfam" id="PF00005">
    <property type="entry name" value="ABC_tran"/>
    <property type="match status" value="1"/>
</dbReference>
<keyword evidence="11" id="KW-1185">Reference proteome</keyword>
<evidence type="ECO:0000256" key="6">
    <source>
        <dbReference type="ARBA" id="ARBA00022989"/>
    </source>
</evidence>
<feature type="transmembrane region" description="Helical" evidence="8">
    <location>
        <begin position="402"/>
        <end position="424"/>
    </location>
</feature>
<feature type="transmembrane region" description="Helical" evidence="8">
    <location>
        <begin position="461"/>
        <end position="482"/>
    </location>
</feature>
<dbReference type="GO" id="GO:0140359">
    <property type="term" value="F:ABC-type transporter activity"/>
    <property type="evidence" value="ECO:0007669"/>
    <property type="project" value="InterPro"/>
</dbReference>
<dbReference type="InterPro" id="IPR003593">
    <property type="entry name" value="AAA+_ATPase"/>
</dbReference>
<keyword evidence="7 8" id="KW-0472">Membrane</keyword>
<feature type="transmembrane region" description="Helical" evidence="8">
    <location>
        <begin position="430"/>
        <end position="449"/>
    </location>
</feature>
<dbReference type="InterPro" id="IPR017871">
    <property type="entry name" value="ABC_transporter-like_CS"/>
</dbReference>
<evidence type="ECO:0000256" key="5">
    <source>
        <dbReference type="ARBA" id="ARBA00022840"/>
    </source>
</evidence>
<gene>
    <name evidence="10" type="ORF">H5P30_09990</name>
</gene>
<keyword evidence="5 10" id="KW-0067">ATP-binding</keyword>
<dbReference type="InterPro" id="IPR027417">
    <property type="entry name" value="P-loop_NTPase"/>
</dbReference>
<evidence type="ECO:0000256" key="7">
    <source>
        <dbReference type="ARBA" id="ARBA00023136"/>
    </source>
</evidence>
<feature type="transmembrane region" description="Helical" evidence="8">
    <location>
        <begin position="295"/>
        <end position="316"/>
    </location>
</feature>
<proteinExistence type="predicted"/>
<evidence type="ECO:0000256" key="4">
    <source>
        <dbReference type="ARBA" id="ARBA00022741"/>
    </source>
</evidence>
<dbReference type="Gene3D" id="3.40.50.300">
    <property type="entry name" value="P-loop containing nucleotide triphosphate hydrolases"/>
    <property type="match status" value="1"/>
</dbReference>
<dbReference type="GO" id="GO:0005524">
    <property type="term" value="F:ATP binding"/>
    <property type="evidence" value="ECO:0007669"/>
    <property type="project" value="UniProtKB-KW"/>
</dbReference>
<keyword evidence="3 8" id="KW-0812">Transmembrane</keyword>
<reference evidence="10 11" key="1">
    <citation type="submission" date="2020-07" db="EMBL/GenBank/DDBJ databases">
        <authorList>
            <person name="Feng X."/>
        </authorList>
    </citation>
    <scope>NUCLEOTIDE SEQUENCE [LARGE SCALE GENOMIC DNA]</scope>
    <source>
        <strain evidence="10 11">JCM14086</strain>
    </source>
</reference>
<accession>A0A7X1E4F9</accession>
<organism evidence="10 11">
    <name type="scientific">Puniceicoccus vermicola</name>
    <dbReference type="NCBI Taxonomy" id="388746"/>
    <lineage>
        <taxon>Bacteria</taxon>
        <taxon>Pseudomonadati</taxon>
        <taxon>Verrucomicrobiota</taxon>
        <taxon>Opitutia</taxon>
        <taxon>Puniceicoccales</taxon>
        <taxon>Puniceicoccaceae</taxon>
        <taxon>Puniceicoccus</taxon>
    </lineage>
</organism>
<protein>
    <submittedName>
        <fullName evidence="10">ABC transporter ATP-binding protein</fullName>
    </submittedName>
</protein>
<sequence>MMEVRNLTVRAGGRSVLQNVSARFRSGCMNAVIGPSGCGKTTLVRAAVGSGALQADGEFWLEGTKLTSRGDRVGRVGYVPQFCLAHPDLTVEESILYSLKLLDMGPEEISRRADQILAETGLSRLRTRFVGKLSGGQLRRVALALELVADPSLLFCDEVTAGLDPESEDGILDLIRTLVERQGKTVVNVIHNLHHLHRFDWIVVLDAGEKVFEGHFPAFQKWFELEDPVKLFRLLGDLSNPRDWAALWREKGEEPAKSVEAERPPSKRNTIPASDFSQAKTLLQRRFRLFLRDRGYLALTAAITIGFPLLVVIFALDGIPQLTRLSMDSGLGTLGRLQGEIAFAKEAADVGSLVSSLILFQVVLLTLTGSNNGAREIAPQAGLFFQESLRGLRPGPFCFEKLVFTGGIAVVQGIVMTVVVKSVVHFPGSWWIQGITLVLVSLALSWLALGFSAWLKSGEKASLLAVYVVGFQLPLSGIVLTLPEPLTDLLRSVITTYWGWASYLASFRNTGLYDAAVFVSGEKVPPYLLCLLVLLIHVFSAMILVASGVFRMHRTR</sequence>
<dbReference type="SUPFAM" id="SSF52540">
    <property type="entry name" value="P-loop containing nucleoside triphosphate hydrolases"/>
    <property type="match status" value="1"/>
</dbReference>
<dbReference type="GO" id="GO:0016020">
    <property type="term" value="C:membrane"/>
    <property type="evidence" value="ECO:0007669"/>
    <property type="project" value="UniProtKB-SubCell"/>
</dbReference>
<dbReference type="PANTHER" id="PTHR48041">
    <property type="entry name" value="ABC TRANSPORTER G FAMILY MEMBER 28"/>
    <property type="match status" value="1"/>
</dbReference>
<dbReference type="SMART" id="SM00382">
    <property type="entry name" value="AAA"/>
    <property type="match status" value="1"/>
</dbReference>
<feature type="transmembrane region" description="Helical" evidence="8">
    <location>
        <begin position="526"/>
        <end position="550"/>
    </location>
</feature>
<evidence type="ECO:0000313" key="11">
    <source>
        <dbReference type="Proteomes" id="UP000525652"/>
    </source>
</evidence>
<comment type="subcellular location">
    <subcellularLocation>
        <location evidence="1">Membrane</location>
        <topology evidence="1">Multi-pass membrane protein</topology>
    </subcellularLocation>
</comment>
<evidence type="ECO:0000256" key="1">
    <source>
        <dbReference type="ARBA" id="ARBA00004141"/>
    </source>
</evidence>
<dbReference type="RefSeq" id="WP_185692806.1">
    <property type="nucleotide sequence ID" value="NZ_JACHVA010000082.1"/>
</dbReference>
<evidence type="ECO:0000313" key="10">
    <source>
        <dbReference type="EMBL" id="MBC2602106.1"/>
    </source>
</evidence>
<evidence type="ECO:0000256" key="8">
    <source>
        <dbReference type="SAM" id="Phobius"/>
    </source>
</evidence>
<evidence type="ECO:0000256" key="2">
    <source>
        <dbReference type="ARBA" id="ARBA00022448"/>
    </source>
</evidence>
<dbReference type="GO" id="GO:0016887">
    <property type="term" value="F:ATP hydrolysis activity"/>
    <property type="evidence" value="ECO:0007669"/>
    <property type="project" value="InterPro"/>
</dbReference>
<keyword evidence="6 8" id="KW-1133">Transmembrane helix</keyword>
<dbReference type="Pfam" id="PF01061">
    <property type="entry name" value="ABC2_membrane"/>
    <property type="match status" value="1"/>
</dbReference>
<evidence type="ECO:0000256" key="3">
    <source>
        <dbReference type="ARBA" id="ARBA00022692"/>
    </source>
</evidence>
<dbReference type="Proteomes" id="UP000525652">
    <property type="component" value="Unassembled WGS sequence"/>
</dbReference>
<keyword evidence="4" id="KW-0547">Nucleotide-binding</keyword>
<dbReference type="PROSITE" id="PS50893">
    <property type="entry name" value="ABC_TRANSPORTER_2"/>
    <property type="match status" value="1"/>
</dbReference>
<evidence type="ECO:0000259" key="9">
    <source>
        <dbReference type="PROSITE" id="PS50893"/>
    </source>
</evidence>
<dbReference type="InterPro" id="IPR013525">
    <property type="entry name" value="ABC2_TM"/>
</dbReference>
<dbReference type="InterPro" id="IPR003439">
    <property type="entry name" value="ABC_transporter-like_ATP-bd"/>
</dbReference>
<dbReference type="EMBL" id="JACHVA010000082">
    <property type="protein sequence ID" value="MBC2602106.1"/>
    <property type="molecule type" value="Genomic_DNA"/>
</dbReference>
<dbReference type="InterPro" id="IPR050352">
    <property type="entry name" value="ABCG_transporters"/>
</dbReference>
<feature type="domain" description="ABC transporter" evidence="9">
    <location>
        <begin position="2"/>
        <end position="232"/>
    </location>
</feature>
<dbReference type="CDD" id="cd03225">
    <property type="entry name" value="ABC_cobalt_CbiO_domain1"/>
    <property type="match status" value="1"/>
</dbReference>
<dbReference type="InterPro" id="IPR015856">
    <property type="entry name" value="ABC_transpr_CbiO/EcfA_su"/>
</dbReference>
<keyword evidence="2" id="KW-0813">Transport</keyword>
<name>A0A7X1E4F9_9BACT</name>
<dbReference type="PROSITE" id="PS00211">
    <property type="entry name" value="ABC_TRANSPORTER_1"/>
    <property type="match status" value="1"/>
</dbReference>
<dbReference type="PANTHER" id="PTHR48041:SF139">
    <property type="entry name" value="PROTEIN SCARLET"/>
    <property type="match status" value="1"/>
</dbReference>
<comment type="caution">
    <text evidence="10">The sequence shown here is derived from an EMBL/GenBank/DDBJ whole genome shotgun (WGS) entry which is preliminary data.</text>
</comment>